<accession>A0A9P8L2B3</accession>
<evidence type="ECO:0000313" key="3">
    <source>
        <dbReference type="EMBL" id="KAH0543894.1"/>
    </source>
</evidence>
<keyword evidence="4" id="KW-1185">Reference proteome</keyword>
<name>A0A9P8L2B3_9PEZI</name>
<reference evidence="3" key="1">
    <citation type="submission" date="2021-03" db="EMBL/GenBank/DDBJ databases">
        <title>Comparative genomics and phylogenomic investigation of the class Geoglossomycetes provide insights into ecological specialization and systematics.</title>
        <authorList>
            <person name="Melie T."/>
            <person name="Pirro S."/>
            <person name="Miller A.N."/>
            <person name="Quandt A."/>
        </authorList>
    </citation>
    <scope>NUCLEOTIDE SEQUENCE</scope>
    <source>
        <strain evidence="3">GBOQ0MN5Z8</strain>
    </source>
</reference>
<proteinExistence type="predicted"/>
<evidence type="ECO:0000259" key="2">
    <source>
        <dbReference type="Pfam" id="PF12898"/>
    </source>
</evidence>
<protein>
    <recommendedName>
        <fullName evidence="2">Stc1 domain-containing protein</fullName>
    </recommendedName>
</protein>
<gene>
    <name evidence="3" type="ORF">FGG08_001795</name>
</gene>
<dbReference type="AlphaFoldDB" id="A0A9P8L2B3"/>
<dbReference type="Proteomes" id="UP000698800">
    <property type="component" value="Unassembled WGS sequence"/>
</dbReference>
<feature type="region of interest" description="Disordered" evidence="1">
    <location>
        <begin position="203"/>
        <end position="252"/>
    </location>
</feature>
<dbReference type="OrthoDB" id="3514033at2759"/>
<evidence type="ECO:0000313" key="4">
    <source>
        <dbReference type="Proteomes" id="UP000698800"/>
    </source>
</evidence>
<feature type="domain" description="Stc1" evidence="2">
    <location>
        <begin position="42"/>
        <end position="126"/>
    </location>
</feature>
<dbReference type="InterPro" id="IPR024630">
    <property type="entry name" value="Stc1"/>
</dbReference>
<feature type="compositionally biased region" description="Low complexity" evidence="1">
    <location>
        <begin position="203"/>
        <end position="221"/>
    </location>
</feature>
<feature type="compositionally biased region" description="Low complexity" evidence="1">
    <location>
        <begin position="167"/>
        <end position="183"/>
    </location>
</feature>
<dbReference type="Pfam" id="PF12898">
    <property type="entry name" value="Stc1"/>
    <property type="match status" value="1"/>
</dbReference>
<organism evidence="3 4">
    <name type="scientific">Glutinoglossum americanum</name>
    <dbReference type="NCBI Taxonomy" id="1670608"/>
    <lineage>
        <taxon>Eukaryota</taxon>
        <taxon>Fungi</taxon>
        <taxon>Dikarya</taxon>
        <taxon>Ascomycota</taxon>
        <taxon>Pezizomycotina</taxon>
        <taxon>Geoglossomycetes</taxon>
        <taxon>Geoglossales</taxon>
        <taxon>Geoglossaceae</taxon>
        <taxon>Glutinoglossum</taxon>
    </lineage>
</organism>
<comment type="caution">
    <text evidence="3">The sequence shown here is derived from an EMBL/GenBank/DDBJ whole genome shotgun (WGS) entry which is preliminary data.</text>
</comment>
<feature type="region of interest" description="Disordered" evidence="1">
    <location>
        <begin position="163"/>
        <end position="184"/>
    </location>
</feature>
<evidence type="ECO:0000256" key="1">
    <source>
        <dbReference type="SAM" id="MobiDB-lite"/>
    </source>
</evidence>
<sequence>MSDRYKGTAAERAYGKAFNKAQLGNPGVAQRIKSIPVFDKIRCKTCREMRKKDLFSENQLNELRYKIYQGGKQVTMFNAQIKCKLCTGLQPNQMLCFACGEVKTLNDFAKAQRHSPDNARCKTCIQFIAETEPGLEVLSQEDDDSEFSGEEYNMQIVSNSLQGLEMQPTEPSESSSASGSQSGRLAFDDDSVILENKRAFHSSITSKSGTGSGQTMTASSGKESKGSSEGGSLAGSNTLTGGGVGLISNADKNKNKNKIKTAGQDNQGDNRSNGQYFTAYDNEGYACIRQAEYHSNEGKSVSEFTEVSRRGGWGKVKNNDNFVSTWVGEYGSSTIKTGDYIHKMPVAVKTSYFKKGKGKMIDVDEDGDDDDDLPEL</sequence>
<dbReference type="EMBL" id="JAGHQL010000025">
    <property type="protein sequence ID" value="KAH0543894.1"/>
    <property type="molecule type" value="Genomic_DNA"/>
</dbReference>